<name>A0A348B0L3_9CREN</name>
<proteinExistence type="predicted"/>
<dbReference type="Proteomes" id="UP000616143">
    <property type="component" value="Unassembled WGS sequence"/>
</dbReference>
<evidence type="ECO:0000313" key="1">
    <source>
        <dbReference type="EMBL" id="BBD71715.1"/>
    </source>
</evidence>
<dbReference type="Pfam" id="PF07849">
    <property type="entry name" value="DUF1641"/>
    <property type="match status" value="1"/>
</dbReference>
<evidence type="ECO:0000313" key="2">
    <source>
        <dbReference type="EMBL" id="GGT86399.1"/>
    </source>
</evidence>
<dbReference type="PANTHER" id="PTHR39180">
    <property type="match status" value="1"/>
</dbReference>
<reference evidence="2" key="1">
    <citation type="journal article" date="2014" name="Int. J. Syst. Evol. Microbiol.">
        <title>Complete genome sequence of Corynebacterium casei LMG S-19264T (=DSM 44701T), isolated from a smear-ripened cheese.</title>
        <authorList>
            <consortium name="US DOE Joint Genome Institute (JGI-PGF)"/>
            <person name="Walter F."/>
            <person name="Albersmeier A."/>
            <person name="Kalinowski J."/>
            <person name="Ruckert C."/>
        </authorList>
    </citation>
    <scope>NUCLEOTIDE SEQUENCE</scope>
    <source>
        <strain evidence="2">JCM 31740</strain>
    </source>
</reference>
<evidence type="ECO:0008006" key="4">
    <source>
        <dbReference type="Google" id="ProtNLM"/>
    </source>
</evidence>
<dbReference type="AlphaFoldDB" id="A0A348B0L3"/>
<dbReference type="EMBL" id="AP018553">
    <property type="protein sequence ID" value="BBD71715.1"/>
    <property type="molecule type" value="Genomic_DNA"/>
</dbReference>
<protein>
    <recommendedName>
        <fullName evidence="4">DUF1641 domain-containing protein</fullName>
    </recommendedName>
</protein>
<evidence type="ECO:0000313" key="3">
    <source>
        <dbReference type="Proteomes" id="UP000276741"/>
    </source>
</evidence>
<dbReference type="Proteomes" id="UP000276741">
    <property type="component" value="Chromosome"/>
</dbReference>
<gene>
    <name evidence="2" type="ORF">GCM10007116_00420</name>
    <name evidence="1" type="ORF">HS1genome_0104</name>
</gene>
<dbReference type="RefSeq" id="WP_126449047.1">
    <property type="nucleotide sequence ID" value="NZ_AP018553.1"/>
</dbReference>
<dbReference type="OrthoDB" id="42118at2157"/>
<reference evidence="1" key="3">
    <citation type="journal article" date="2019" name="BMC Res. Notes">
        <title>Complete genome sequence of the Sulfodiicoccus acidiphilus strain HS-1T, the first crenarchaeon that lacks polB3, isolated from an acidic hot spring in Ohwaku-dani, Hakone, Japan.</title>
        <authorList>
            <person name="Sakai H.D."/>
            <person name="Kurosawa N."/>
        </authorList>
    </citation>
    <scope>NUCLEOTIDE SEQUENCE</scope>
    <source>
        <strain evidence="1">HS-1</strain>
    </source>
</reference>
<reference evidence="2" key="4">
    <citation type="submission" date="2020-09" db="EMBL/GenBank/DDBJ databases">
        <authorList>
            <person name="Sun Q."/>
            <person name="Ohkuma M."/>
        </authorList>
    </citation>
    <scope>NUCLEOTIDE SEQUENCE</scope>
    <source>
        <strain evidence="2">JCM 31740</strain>
    </source>
</reference>
<dbReference type="GeneID" id="38665595"/>
<dbReference type="InterPro" id="IPR012440">
    <property type="entry name" value="DUF1641"/>
</dbReference>
<reference evidence="3" key="2">
    <citation type="submission" date="2018-04" db="EMBL/GenBank/DDBJ databases">
        <title>Complete genome sequence of Sulfodiicoccus acidiphilus strain HS-1.</title>
        <authorList>
            <person name="Sakai H.D."/>
            <person name="Kurosawa N."/>
        </authorList>
    </citation>
    <scope>NUCLEOTIDE SEQUENCE [LARGE SCALE GENOMIC DNA]</scope>
    <source>
        <strain evidence="3">HS-1</strain>
    </source>
</reference>
<sequence length="268" mass="29710">MTQELTVEDPLDKLLQPSTLIALTKLMDSLPTLEKLMERVNDWEKKGYLDQISNLLEQGMSLYEAVQKADLINTLVSIGMDQMGKLQAFYPILEKMTDERTLTAIQEMDIGALLQGMSSLSPLLSKLGKEEMVKSMEKVDWEGLLGALNGVTPLMRKFSEPAVLKSINQINWDSLFTLLGKFAEMQANGSWDNLVKLLDVLGTPEVTGSLSMLLEKLARALREWIKNAPNAKPVGTFGLLTAGRNPDVAYALGLMLSFAEALGRSFRQ</sequence>
<keyword evidence="3" id="KW-1185">Reference proteome</keyword>
<dbReference type="EMBL" id="BMQS01000001">
    <property type="protein sequence ID" value="GGT86399.1"/>
    <property type="molecule type" value="Genomic_DNA"/>
</dbReference>
<dbReference type="KEGG" id="sacd:HS1genome_0104"/>
<accession>A0A348B0L3</accession>
<dbReference type="PANTHER" id="PTHR39180:SF2">
    <property type="entry name" value="DUF1641 DOMAIN-CONTAINING PROTEIN"/>
    <property type="match status" value="1"/>
</dbReference>
<organism evidence="1 3">
    <name type="scientific">Sulfodiicoccus acidiphilus</name>
    <dbReference type="NCBI Taxonomy" id="1670455"/>
    <lineage>
        <taxon>Archaea</taxon>
        <taxon>Thermoproteota</taxon>
        <taxon>Thermoprotei</taxon>
        <taxon>Sulfolobales</taxon>
        <taxon>Sulfolobaceae</taxon>
        <taxon>Sulfodiicoccus</taxon>
    </lineage>
</organism>